<evidence type="ECO:0000313" key="5">
    <source>
        <dbReference type="EMBL" id="GAX74022.1"/>
    </source>
</evidence>
<dbReference type="GO" id="GO:0005930">
    <property type="term" value="C:axoneme"/>
    <property type="evidence" value="ECO:0007669"/>
    <property type="project" value="UniProtKB-SubCell"/>
</dbReference>
<evidence type="ECO:0000256" key="4">
    <source>
        <dbReference type="ARBA" id="ARBA00022737"/>
    </source>
</evidence>
<keyword evidence="6" id="KW-1185">Reference proteome</keyword>
<organism evidence="5 6">
    <name type="scientific">Chlamydomonas eustigma</name>
    <dbReference type="NCBI Taxonomy" id="1157962"/>
    <lineage>
        <taxon>Eukaryota</taxon>
        <taxon>Viridiplantae</taxon>
        <taxon>Chlorophyta</taxon>
        <taxon>core chlorophytes</taxon>
        <taxon>Chlorophyceae</taxon>
        <taxon>CS clade</taxon>
        <taxon>Chlamydomonadales</taxon>
        <taxon>Chlamydomonadaceae</taxon>
        <taxon>Chlamydomonas</taxon>
    </lineage>
</organism>
<evidence type="ECO:0000256" key="2">
    <source>
        <dbReference type="ARBA" id="ARBA00022468"/>
    </source>
</evidence>
<evidence type="ECO:0000256" key="3">
    <source>
        <dbReference type="ARBA" id="ARBA00022614"/>
    </source>
</evidence>
<protein>
    <recommendedName>
        <fullName evidence="7">WPP domain-containing protein</fullName>
    </recommendedName>
</protein>
<dbReference type="InterPro" id="IPR027038">
    <property type="entry name" value="RanGap"/>
</dbReference>
<name>A0A250WTR5_9CHLO</name>
<dbReference type="OrthoDB" id="547042at2759"/>
<dbReference type="Pfam" id="PF13516">
    <property type="entry name" value="LRR_6"/>
    <property type="match status" value="2"/>
</dbReference>
<dbReference type="EMBL" id="BEGY01000005">
    <property type="protein sequence ID" value="GAX74022.1"/>
    <property type="molecule type" value="Genomic_DNA"/>
</dbReference>
<keyword evidence="3" id="KW-0433">Leucine-rich repeat</keyword>
<gene>
    <name evidence="5" type="ORF">CEUSTIGMA_g1472.t1</name>
</gene>
<dbReference type="InterPro" id="IPR001611">
    <property type="entry name" value="Leu-rich_rpt"/>
</dbReference>
<comment type="subcellular location">
    <subcellularLocation>
        <location evidence="1">Cytoplasm</location>
        <location evidence="1">Cytoskeleton</location>
        <location evidence="1">Cilium axoneme</location>
    </subcellularLocation>
</comment>
<keyword evidence="2" id="KW-0343">GTPase activation</keyword>
<dbReference type="GO" id="GO:0006913">
    <property type="term" value="P:nucleocytoplasmic transport"/>
    <property type="evidence" value="ECO:0007669"/>
    <property type="project" value="TreeGrafter"/>
</dbReference>
<dbReference type="GO" id="GO:0005829">
    <property type="term" value="C:cytosol"/>
    <property type="evidence" value="ECO:0007669"/>
    <property type="project" value="TreeGrafter"/>
</dbReference>
<dbReference type="GO" id="GO:0005634">
    <property type="term" value="C:nucleus"/>
    <property type="evidence" value="ECO:0007669"/>
    <property type="project" value="TreeGrafter"/>
</dbReference>
<dbReference type="Proteomes" id="UP000232323">
    <property type="component" value="Unassembled WGS sequence"/>
</dbReference>
<accession>A0A250WTR5</accession>
<dbReference type="InterPro" id="IPR032675">
    <property type="entry name" value="LRR_dom_sf"/>
</dbReference>
<sequence length="449" mass="47045">MAWGRGSATQGLDDICERLRKNDPKLASLTILKHRKFDHTEVAKLCNSLGHNTVLKELYASNHSINADSALLISQLLAVNSSLTSLCIGNSSFGDAGVAALHDGLLKSASLVSVDFENKGISKTGTAVISEILHSNKILSHVNIARNPVGDEGLSALCSHPWGSLTHLDLRSCELGPMSMQHMAEALGHFTAPLSILHLSHNTLGAQAGVHLSAILRHASSLTQLYLIECSLGDAGVQGLAPGVAKHDALERLDLNSNGLSSTGSSAVASALSESSSLLRLELGDNPNISAKDIAELARSLHKSQPQGVQGVQVLNISSSKLNGAEGIEAIDQLASTKVKSLCLLGTSLGNSGAERLAYWLSEGGFSSLQELSLSGCDLELHGGLSLVLKVLQEGHAPALQVLECGANPACQAEDMVGILLSLRESRPSLSVHWNAGDESGNFEQEAAQ</sequence>
<dbReference type="SMART" id="SM00368">
    <property type="entry name" value="LRR_RI"/>
    <property type="match status" value="9"/>
</dbReference>
<dbReference type="GO" id="GO:0005096">
    <property type="term" value="F:GTPase activator activity"/>
    <property type="evidence" value="ECO:0007669"/>
    <property type="project" value="UniProtKB-KW"/>
</dbReference>
<dbReference type="GO" id="GO:0031267">
    <property type="term" value="F:small GTPase binding"/>
    <property type="evidence" value="ECO:0007669"/>
    <property type="project" value="TreeGrafter"/>
</dbReference>
<evidence type="ECO:0008006" key="7">
    <source>
        <dbReference type="Google" id="ProtNLM"/>
    </source>
</evidence>
<dbReference type="PANTHER" id="PTHR24113">
    <property type="entry name" value="RAN GTPASE-ACTIVATING PROTEIN 1"/>
    <property type="match status" value="1"/>
</dbReference>
<proteinExistence type="predicted"/>
<evidence type="ECO:0000313" key="6">
    <source>
        <dbReference type="Proteomes" id="UP000232323"/>
    </source>
</evidence>
<dbReference type="Gene3D" id="3.80.10.10">
    <property type="entry name" value="Ribonuclease Inhibitor"/>
    <property type="match status" value="3"/>
</dbReference>
<dbReference type="PANTHER" id="PTHR24113:SF12">
    <property type="entry name" value="RAN GTPASE-ACTIVATING PROTEIN 1"/>
    <property type="match status" value="1"/>
</dbReference>
<dbReference type="SUPFAM" id="SSF52047">
    <property type="entry name" value="RNI-like"/>
    <property type="match status" value="2"/>
</dbReference>
<dbReference type="AlphaFoldDB" id="A0A250WTR5"/>
<keyword evidence="4" id="KW-0677">Repeat</keyword>
<evidence type="ECO:0000256" key="1">
    <source>
        <dbReference type="ARBA" id="ARBA00004430"/>
    </source>
</evidence>
<reference evidence="5 6" key="1">
    <citation type="submission" date="2017-08" db="EMBL/GenBank/DDBJ databases">
        <title>Acidophilic green algal genome provides insights into adaptation to an acidic environment.</title>
        <authorList>
            <person name="Hirooka S."/>
            <person name="Hirose Y."/>
            <person name="Kanesaki Y."/>
            <person name="Higuchi S."/>
            <person name="Fujiwara T."/>
            <person name="Onuma R."/>
            <person name="Era A."/>
            <person name="Ohbayashi R."/>
            <person name="Uzuka A."/>
            <person name="Nozaki H."/>
            <person name="Yoshikawa H."/>
            <person name="Miyagishima S.Y."/>
        </authorList>
    </citation>
    <scope>NUCLEOTIDE SEQUENCE [LARGE SCALE GENOMIC DNA]</scope>
    <source>
        <strain evidence="5 6">NIES-2499</strain>
    </source>
</reference>
<dbReference type="GO" id="GO:0048471">
    <property type="term" value="C:perinuclear region of cytoplasm"/>
    <property type="evidence" value="ECO:0007669"/>
    <property type="project" value="TreeGrafter"/>
</dbReference>
<comment type="caution">
    <text evidence="5">The sequence shown here is derived from an EMBL/GenBank/DDBJ whole genome shotgun (WGS) entry which is preliminary data.</text>
</comment>